<keyword evidence="3 5" id="KW-0863">Zinc-finger</keyword>
<proteinExistence type="predicted"/>
<dbReference type="InterPro" id="IPR013087">
    <property type="entry name" value="Znf_C2H2_type"/>
</dbReference>
<dbReference type="SUPFAM" id="SSF57667">
    <property type="entry name" value="beta-beta-alpha zinc fingers"/>
    <property type="match status" value="2"/>
</dbReference>
<evidence type="ECO:0000313" key="8">
    <source>
        <dbReference type="Proteomes" id="UP000054560"/>
    </source>
</evidence>
<dbReference type="eggNOG" id="KOG1721">
    <property type="taxonomic scope" value="Eukaryota"/>
</dbReference>
<dbReference type="PANTHER" id="PTHR19818">
    <property type="entry name" value="ZINC FINGER PROTEIN ZIC AND GLI"/>
    <property type="match status" value="1"/>
</dbReference>
<dbReference type="GO" id="GO:0008270">
    <property type="term" value="F:zinc ion binding"/>
    <property type="evidence" value="ECO:0007669"/>
    <property type="project" value="UniProtKB-KW"/>
</dbReference>
<evidence type="ECO:0000313" key="7">
    <source>
        <dbReference type="EMBL" id="KNC83905.1"/>
    </source>
</evidence>
<dbReference type="SMART" id="SM00355">
    <property type="entry name" value="ZnF_C2H2"/>
    <property type="match status" value="3"/>
</dbReference>
<dbReference type="PROSITE" id="PS50157">
    <property type="entry name" value="ZINC_FINGER_C2H2_2"/>
    <property type="match status" value="3"/>
</dbReference>
<dbReference type="FunFam" id="3.30.160.60:FF:000446">
    <property type="entry name" value="Zinc finger protein"/>
    <property type="match status" value="2"/>
</dbReference>
<evidence type="ECO:0000256" key="4">
    <source>
        <dbReference type="ARBA" id="ARBA00022833"/>
    </source>
</evidence>
<accession>A0A0L0G4C1</accession>
<dbReference type="GO" id="GO:0005634">
    <property type="term" value="C:nucleus"/>
    <property type="evidence" value="ECO:0007669"/>
    <property type="project" value="UniProtKB-ARBA"/>
</dbReference>
<evidence type="ECO:0000256" key="2">
    <source>
        <dbReference type="ARBA" id="ARBA00022737"/>
    </source>
</evidence>
<evidence type="ECO:0000256" key="5">
    <source>
        <dbReference type="PROSITE-ProRule" id="PRU00042"/>
    </source>
</evidence>
<dbReference type="GeneID" id="25904368"/>
<keyword evidence="2" id="KW-0677">Repeat</keyword>
<feature type="domain" description="C2H2-type" evidence="6">
    <location>
        <begin position="134"/>
        <end position="158"/>
    </location>
</feature>
<dbReference type="EMBL" id="KQ241802">
    <property type="protein sequence ID" value="KNC83905.1"/>
    <property type="molecule type" value="Genomic_DNA"/>
</dbReference>
<dbReference type="Pfam" id="PF00096">
    <property type="entry name" value="zf-C2H2"/>
    <property type="match status" value="1"/>
</dbReference>
<gene>
    <name evidence="7" type="ORF">SARC_03864</name>
</gene>
<reference evidence="7 8" key="1">
    <citation type="submission" date="2011-02" db="EMBL/GenBank/DDBJ databases">
        <title>The Genome Sequence of Sphaeroforma arctica JP610.</title>
        <authorList>
            <consortium name="The Broad Institute Genome Sequencing Platform"/>
            <person name="Russ C."/>
            <person name="Cuomo C."/>
            <person name="Young S.K."/>
            <person name="Zeng Q."/>
            <person name="Gargeya S."/>
            <person name="Alvarado L."/>
            <person name="Berlin A."/>
            <person name="Chapman S.B."/>
            <person name="Chen Z."/>
            <person name="Freedman E."/>
            <person name="Gellesch M."/>
            <person name="Goldberg J."/>
            <person name="Griggs A."/>
            <person name="Gujja S."/>
            <person name="Heilman E."/>
            <person name="Heiman D."/>
            <person name="Howarth C."/>
            <person name="Mehta T."/>
            <person name="Neiman D."/>
            <person name="Pearson M."/>
            <person name="Roberts A."/>
            <person name="Saif S."/>
            <person name="Shea T."/>
            <person name="Shenoy N."/>
            <person name="Sisk P."/>
            <person name="Stolte C."/>
            <person name="Sykes S."/>
            <person name="White J."/>
            <person name="Yandava C."/>
            <person name="Burger G."/>
            <person name="Gray M.W."/>
            <person name="Holland P.W.H."/>
            <person name="King N."/>
            <person name="Lang F.B.F."/>
            <person name="Roger A.J."/>
            <person name="Ruiz-Trillo I."/>
            <person name="Haas B."/>
            <person name="Nusbaum C."/>
            <person name="Birren B."/>
        </authorList>
    </citation>
    <scope>NUCLEOTIDE SEQUENCE [LARGE SCALE GENOMIC DNA]</scope>
    <source>
        <strain evidence="7 8">JP610</strain>
    </source>
</reference>
<organism evidence="7 8">
    <name type="scientific">Sphaeroforma arctica JP610</name>
    <dbReference type="NCBI Taxonomy" id="667725"/>
    <lineage>
        <taxon>Eukaryota</taxon>
        <taxon>Ichthyosporea</taxon>
        <taxon>Ichthyophonida</taxon>
        <taxon>Sphaeroforma</taxon>
    </lineage>
</organism>
<dbReference type="GO" id="GO:0045944">
    <property type="term" value="P:positive regulation of transcription by RNA polymerase II"/>
    <property type="evidence" value="ECO:0007669"/>
    <property type="project" value="UniProtKB-ARBA"/>
</dbReference>
<feature type="domain" description="C2H2-type" evidence="6">
    <location>
        <begin position="74"/>
        <end position="103"/>
    </location>
</feature>
<keyword evidence="4" id="KW-0862">Zinc</keyword>
<feature type="domain" description="C2H2-type" evidence="6">
    <location>
        <begin position="104"/>
        <end position="133"/>
    </location>
</feature>
<dbReference type="PANTHER" id="PTHR19818:SF139">
    <property type="entry name" value="PAIR-RULE PROTEIN ODD-PAIRED"/>
    <property type="match status" value="1"/>
</dbReference>
<dbReference type="GO" id="GO:0000981">
    <property type="term" value="F:DNA-binding transcription factor activity, RNA polymerase II-specific"/>
    <property type="evidence" value="ECO:0007669"/>
    <property type="project" value="TreeGrafter"/>
</dbReference>
<dbReference type="Gene3D" id="3.30.160.60">
    <property type="entry name" value="Classic Zinc Finger"/>
    <property type="match status" value="3"/>
</dbReference>
<dbReference type="PROSITE" id="PS00028">
    <property type="entry name" value="ZINC_FINGER_C2H2_1"/>
    <property type="match status" value="1"/>
</dbReference>
<sequence>MSFSISLGALRRIARTTTRTRPLVLTPDYTAKLKYSACVSVRPRHGLPMIARLCSSNSLSVRTIRSTYATVKPYACEYPNCVYSSGRRTDLKVHMRVHTGERPYACDFPGCGSSFAHRTTLVNHKRVYSGERPFACDFLGCGNTFSQRTTLANHIRIHCPIFVISLGVVTPSRIELRW</sequence>
<protein>
    <recommendedName>
        <fullName evidence="6">C2H2-type domain-containing protein</fullName>
    </recommendedName>
</protein>
<dbReference type="InterPro" id="IPR050329">
    <property type="entry name" value="GLI_C2H2-zinc-finger"/>
</dbReference>
<dbReference type="AlphaFoldDB" id="A0A0L0G4C1"/>
<evidence type="ECO:0000256" key="1">
    <source>
        <dbReference type="ARBA" id="ARBA00022723"/>
    </source>
</evidence>
<dbReference type="RefSeq" id="XP_014157807.1">
    <property type="nucleotide sequence ID" value="XM_014302332.1"/>
</dbReference>
<keyword evidence="1" id="KW-0479">Metal-binding</keyword>
<dbReference type="InterPro" id="IPR036236">
    <property type="entry name" value="Znf_C2H2_sf"/>
</dbReference>
<evidence type="ECO:0000256" key="3">
    <source>
        <dbReference type="ARBA" id="ARBA00022771"/>
    </source>
</evidence>
<dbReference type="GO" id="GO:0000978">
    <property type="term" value="F:RNA polymerase II cis-regulatory region sequence-specific DNA binding"/>
    <property type="evidence" value="ECO:0007669"/>
    <property type="project" value="TreeGrafter"/>
</dbReference>
<keyword evidence="8" id="KW-1185">Reference proteome</keyword>
<dbReference type="Proteomes" id="UP000054560">
    <property type="component" value="Unassembled WGS sequence"/>
</dbReference>
<dbReference type="FunFam" id="3.30.160.60:FF:000072">
    <property type="entry name" value="zinc finger protein 143 isoform X1"/>
    <property type="match status" value="1"/>
</dbReference>
<evidence type="ECO:0000259" key="6">
    <source>
        <dbReference type="PROSITE" id="PS50157"/>
    </source>
</evidence>
<name>A0A0L0G4C1_9EUKA</name>
<dbReference type="OrthoDB" id="6077919at2759"/>
<dbReference type="STRING" id="667725.A0A0L0G4C1"/>